<dbReference type="InterPro" id="IPR010627">
    <property type="entry name" value="Prepilin_pept_A24_N"/>
</dbReference>
<evidence type="ECO:0000313" key="4">
    <source>
        <dbReference type="EMBL" id="RFU50931.1"/>
    </source>
</evidence>
<feature type="transmembrane region" description="Helical" evidence="1">
    <location>
        <begin position="142"/>
        <end position="167"/>
    </location>
</feature>
<evidence type="ECO:0000313" key="7">
    <source>
        <dbReference type="Proteomes" id="UP000262901"/>
    </source>
</evidence>
<dbReference type="OrthoDB" id="9789291at2"/>
<dbReference type="GO" id="GO:0005886">
    <property type="term" value="C:plasma membrane"/>
    <property type="evidence" value="ECO:0007669"/>
    <property type="project" value="TreeGrafter"/>
</dbReference>
<keyword evidence="1" id="KW-0472">Membrane</keyword>
<evidence type="ECO:0000313" key="5">
    <source>
        <dbReference type="EMBL" id="RFU53428.1"/>
    </source>
</evidence>
<evidence type="ECO:0000259" key="2">
    <source>
        <dbReference type="Pfam" id="PF06750"/>
    </source>
</evidence>
<reference evidence="3" key="4">
    <citation type="journal article" date="2019" name="Int. J. Syst. Evol. Microbiol.">
        <title>Streptococcus chenjunshii sp. nov. isolated from feces of Tibetan antelopes.</title>
        <authorList>
            <person name="Tian Z."/>
            <person name="Lu S."/>
            <person name="Jin D."/>
            <person name="Yang J."/>
            <person name="Pu J."/>
            <person name="Lai X.H."/>
            <person name="Bai X.N."/>
            <person name="Wu X.M."/>
            <person name="Li J."/>
            <person name="Wang S."/>
            <person name="Xu J."/>
        </authorList>
    </citation>
    <scope>NUCLEOTIDE SEQUENCE</scope>
    <source>
        <strain evidence="3">Z15</strain>
    </source>
</reference>
<sequence>MKTFLYFFLGASIASFLGVVIKRFPNESIIVPRSRCDSCGQTLSPRDLVPLVSQIVNRFRCRFCKSRISFWYCFFEGACGLAFILWSAGLLTAEQLLLLIFSCVLSIYDIREQSYPLLIWGCFVLPLLYFGEWNIWAVSLFLLGIAGSFINMKMGSGDFLYLAALALAVDSQKILWIIQLSSLSGIFFMLFFCKQNKAIPFVPFLATAYLLLTAWELIF</sequence>
<reference evidence="5 7" key="2">
    <citation type="submission" date="2018-08" db="EMBL/GenBank/DDBJ databases">
        <title>Draft genome of Streptococcus sp. nov. Z1.</title>
        <authorList>
            <person name="Tian Z."/>
        </authorList>
    </citation>
    <scope>NUCLEOTIDE SEQUENCE [LARGE SCALE GENOMIC DNA]</scope>
    <source>
        <strain evidence="5">Z1</strain>
        <strain evidence="7">Z1(2018)</strain>
    </source>
</reference>
<keyword evidence="1" id="KW-1133">Transmembrane helix</keyword>
<protein>
    <submittedName>
        <fullName evidence="5">Prepilin peptidase</fullName>
    </submittedName>
</protein>
<accession>A0A346NB03</accession>
<evidence type="ECO:0000313" key="6">
    <source>
        <dbReference type="Proteomes" id="UP000246115"/>
    </source>
</evidence>
<organism evidence="5 7">
    <name type="scientific">Streptococcus chenjunshii</name>
    <dbReference type="NCBI Taxonomy" id="2173853"/>
    <lineage>
        <taxon>Bacteria</taxon>
        <taxon>Bacillati</taxon>
        <taxon>Bacillota</taxon>
        <taxon>Bacilli</taxon>
        <taxon>Lactobacillales</taxon>
        <taxon>Streptococcaceae</taxon>
        <taxon>Streptococcus</taxon>
    </lineage>
</organism>
<dbReference type="PANTHER" id="PTHR30487">
    <property type="entry name" value="TYPE 4 PREPILIN-LIKE PROTEINS LEADER PEPTIDE-PROCESSING ENZYME"/>
    <property type="match status" value="1"/>
</dbReference>
<dbReference type="EMBL" id="CP031733">
    <property type="protein sequence ID" value="AXQ78198.1"/>
    <property type="molecule type" value="Genomic_DNA"/>
</dbReference>
<dbReference type="Pfam" id="PF06750">
    <property type="entry name" value="A24_N_bact"/>
    <property type="match status" value="1"/>
</dbReference>
<proteinExistence type="predicted"/>
<feature type="transmembrane region" description="Helical" evidence="1">
    <location>
        <begin position="198"/>
        <end position="218"/>
    </location>
</feature>
<dbReference type="InterPro" id="IPR050882">
    <property type="entry name" value="Prepilin_peptidase/N-MTase"/>
</dbReference>
<evidence type="ECO:0000313" key="8">
    <source>
        <dbReference type="Proteomes" id="UP000264056"/>
    </source>
</evidence>
<name>A0A372KPB2_9STRE</name>
<reference evidence="4 8" key="1">
    <citation type="submission" date="2018-08" db="EMBL/GenBank/DDBJ databases">
        <title>Draft genome of Streptococcus sp .nov. Z2.</title>
        <authorList>
            <person name="Tian Z."/>
        </authorList>
    </citation>
    <scope>NUCLEOTIDE SEQUENCE [LARGE SCALE GENOMIC DNA]</scope>
    <source>
        <strain evidence="4 8">Z2</strain>
    </source>
</reference>
<accession>A0A372KPB2</accession>
<dbReference type="KEGG" id="schj:DDV21_003450"/>
<dbReference type="AlphaFoldDB" id="A0A372KPB2"/>
<dbReference type="EMBL" id="QVQY01000013">
    <property type="protein sequence ID" value="RFU50931.1"/>
    <property type="molecule type" value="Genomic_DNA"/>
</dbReference>
<feature type="transmembrane region" description="Helical" evidence="1">
    <location>
        <begin position="174"/>
        <end position="192"/>
    </location>
</feature>
<dbReference type="RefSeq" id="WP_116877884.1">
    <property type="nucleotide sequence ID" value="NZ_CP031733.1"/>
</dbReference>
<evidence type="ECO:0000256" key="1">
    <source>
        <dbReference type="SAM" id="Phobius"/>
    </source>
</evidence>
<feature type="transmembrane region" description="Helical" evidence="1">
    <location>
        <begin position="117"/>
        <end position="136"/>
    </location>
</feature>
<feature type="transmembrane region" description="Helical" evidence="1">
    <location>
        <begin position="68"/>
        <end position="86"/>
    </location>
</feature>
<dbReference type="EMBL" id="QVQZ01000007">
    <property type="protein sequence ID" value="RFU53428.1"/>
    <property type="molecule type" value="Genomic_DNA"/>
</dbReference>
<dbReference type="Proteomes" id="UP000246115">
    <property type="component" value="Chromosome"/>
</dbReference>
<dbReference type="Proteomes" id="UP000264056">
    <property type="component" value="Unassembled WGS sequence"/>
</dbReference>
<dbReference type="PANTHER" id="PTHR30487:SF0">
    <property type="entry name" value="PREPILIN LEADER PEPTIDASE_N-METHYLTRANSFERASE-RELATED"/>
    <property type="match status" value="1"/>
</dbReference>
<evidence type="ECO:0000313" key="3">
    <source>
        <dbReference type="EMBL" id="AXQ78198.1"/>
    </source>
</evidence>
<dbReference type="GO" id="GO:0006465">
    <property type="term" value="P:signal peptide processing"/>
    <property type="evidence" value="ECO:0007669"/>
    <property type="project" value="TreeGrafter"/>
</dbReference>
<keyword evidence="1" id="KW-0812">Transmembrane</keyword>
<keyword evidence="8" id="KW-1185">Reference proteome</keyword>
<dbReference type="Proteomes" id="UP000262901">
    <property type="component" value="Unassembled WGS sequence"/>
</dbReference>
<gene>
    <name evidence="3" type="ORF">DDV21_003450</name>
    <name evidence="4" type="ORF">DDV22_06060</name>
    <name evidence="5" type="ORF">DDV23_04315</name>
</gene>
<reference evidence="6" key="3">
    <citation type="submission" date="2018-08" db="EMBL/GenBank/DDBJ databases">
        <title>Streptococcus chenjunshii sp. nov., isolated from stools sample of the Tibetan antelope in the Qinghai-Tibet plateau, China.</title>
        <authorList>
            <person name="Tian Z."/>
        </authorList>
    </citation>
    <scope>NUCLEOTIDE SEQUENCE [LARGE SCALE GENOMIC DNA]</scope>
    <source>
        <strain evidence="6">Z15</strain>
    </source>
</reference>
<feature type="transmembrane region" description="Helical" evidence="1">
    <location>
        <begin position="6"/>
        <end position="25"/>
    </location>
</feature>
<dbReference type="GO" id="GO:0004190">
    <property type="term" value="F:aspartic-type endopeptidase activity"/>
    <property type="evidence" value="ECO:0007669"/>
    <property type="project" value="TreeGrafter"/>
</dbReference>
<feature type="domain" description="Prepilin peptidase A24 N-terminal" evidence="2">
    <location>
        <begin position="9"/>
        <end position="86"/>
    </location>
</feature>